<proteinExistence type="predicted"/>
<dbReference type="RefSeq" id="WP_168821512.1">
    <property type="nucleotide sequence ID" value="NZ_CP051217.1"/>
</dbReference>
<dbReference type="AlphaFoldDB" id="A0A6H2DSA1"/>
<dbReference type="KEGG" id="phao:HF685_12625"/>
<reference evidence="1 2" key="1">
    <citation type="submission" date="2020-04" db="EMBL/GenBank/DDBJ databases">
        <title>Genome sequence for Sphingorhabdus sp. strain M1.</title>
        <authorList>
            <person name="Park S.-J."/>
        </authorList>
    </citation>
    <scope>NUCLEOTIDE SEQUENCE [LARGE SCALE GENOMIC DNA]</scope>
    <source>
        <strain evidence="1 2">JK6</strain>
    </source>
</reference>
<sequence length="160" mass="17689">MFSSGFVLPDTARADVTVTFYSHEFGESFPHAFYTVKGKLDNGQIVDDAHGFTAINVSPAILWGSVKGIVKAPPANYIAKSDSQFSISISDAAYRKLMAKVAKWKAIPQKSYNLNKRNCVHFVEDAMALLGLKTNPKTKYRKKPTSFMKEIVALNPGLKK</sequence>
<dbReference type="Proteomes" id="UP000501600">
    <property type="component" value="Chromosome"/>
</dbReference>
<protein>
    <submittedName>
        <fullName evidence="1">Uncharacterized protein</fullName>
    </submittedName>
</protein>
<evidence type="ECO:0000313" key="1">
    <source>
        <dbReference type="EMBL" id="QJB70835.1"/>
    </source>
</evidence>
<organism evidence="1 2">
    <name type="scientific">Parasphingorhabdus halotolerans</name>
    <dbReference type="NCBI Taxonomy" id="2725558"/>
    <lineage>
        <taxon>Bacteria</taxon>
        <taxon>Pseudomonadati</taxon>
        <taxon>Pseudomonadota</taxon>
        <taxon>Alphaproteobacteria</taxon>
        <taxon>Sphingomonadales</taxon>
        <taxon>Sphingomonadaceae</taxon>
        <taxon>Parasphingorhabdus</taxon>
    </lineage>
</organism>
<gene>
    <name evidence="1" type="ORF">HF685_12625</name>
</gene>
<accession>A0A6H2DSA1</accession>
<evidence type="ECO:0000313" key="2">
    <source>
        <dbReference type="Proteomes" id="UP000501600"/>
    </source>
</evidence>
<dbReference type="EMBL" id="CP051217">
    <property type="protein sequence ID" value="QJB70835.1"/>
    <property type="molecule type" value="Genomic_DNA"/>
</dbReference>
<keyword evidence="2" id="KW-1185">Reference proteome</keyword>
<name>A0A6H2DSA1_9SPHN</name>